<dbReference type="GO" id="GO:0000724">
    <property type="term" value="P:double-strand break repair via homologous recombination"/>
    <property type="evidence" value="ECO:0007669"/>
    <property type="project" value="UniProtKB-ARBA"/>
</dbReference>
<feature type="region of interest" description="Disordered" evidence="4">
    <location>
        <begin position="1"/>
        <end position="25"/>
    </location>
</feature>
<dbReference type="Gene3D" id="1.20.5.1500">
    <property type="match status" value="1"/>
</dbReference>
<organism evidence="5 6">
    <name type="scientific">Tetrabaena socialis</name>
    <dbReference type="NCBI Taxonomy" id="47790"/>
    <lineage>
        <taxon>Eukaryota</taxon>
        <taxon>Viridiplantae</taxon>
        <taxon>Chlorophyta</taxon>
        <taxon>core chlorophytes</taxon>
        <taxon>Chlorophyceae</taxon>
        <taxon>CS clade</taxon>
        <taxon>Chlamydomonadales</taxon>
        <taxon>Tetrabaenaceae</taxon>
        <taxon>Tetrabaena</taxon>
    </lineage>
</organism>
<evidence type="ECO:0000256" key="3">
    <source>
        <dbReference type="RuleBase" id="RU003876"/>
    </source>
</evidence>
<dbReference type="InterPro" id="IPR002164">
    <property type="entry name" value="NAP_family"/>
</dbReference>
<evidence type="ECO:0000256" key="4">
    <source>
        <dbReference type="SAM" id="MobiDB-lite"/>
    </source>
</evidence>
<evidence type="ECO:0000313" key="6">
    <source>
        <dbReference type="Proteomes" id="UP000236333"/>
    </source>
</evidence>
<comment type="caution">
    <text evidence="5">The sequence shown here is derived from an EMBL/GenBank/DDBJ whole genome shotgun (WGS) entry which is preliminary data.</text>
</comment>
<feature type="compositionally biased region" description="Acidic residues" evidence="4">
    <location>
        <begin position="14"/>
        <end position="25"/>
    </location>
</feature>
<dbReference type="PANTHER" id="PTHR11875">
    <property type="entry name" value="TESTIS-SPECIFIC Y-ENCODED PROTEIN"/>
    <property type="match status" value="1"/>
</dbReference>
<evidence type="ECO:0000256" key="1">
    <source>
        <dbReference type="ARBA" id="ARBA00009947"/>
    </source>
</evidence>
<accession>A0A2J8AD51</accession>
<sequence>MAEPSPKRQRAEDGDGDVALDEPLEGDVLPGPDAHLVVELEDCQKALDKVNDEASDRVLAVEQEYNKKRRPIYTQRAEIINKVPQFWQRVLLAHPILADHLSDDDNAVLAYLTELDVIDCDDIKSGFSIALRFAPNNPYFSNPSLVKSFNYGDDGRVIIEPATIQWSEEHVRGGMRGGECVCVSRWGASC</sequence>
<feature type="compositionally biased region" description="Basic and acidic residues" evidence="4">
    <location>
        <begin position="1"/>
        <end position="13"/>
    </location>
</feature>
<name>A0A2J8AD51_9CHLO</name>
<dbReference type="Pfam" id="PF00956">
    <property type="entry name" value="NAP"/>
    <property type="match status" value="1"/>
</dbReference>
<dbReference type="Gene3D" id="3.30.1120.90">
    <property type="entry name" value="Nucleosome assembly protein"/>
    <property type="match status" value="1"/>
</dbReference>
<evidence type="ECO:0000256" key="2">
    <source>
        <dbReference type="ARBA" id="ARBA00023186"/>
    </source>
</evidence>
<dbReference type="OrthoDB" id="19419at2759"/>
<dbReference type="AlphaFoldDB" id="A0A2J8AD51"/>
<dbReference type="SUPFAM" id="SSF143113">
    <property type="entry name" value="NAP-like"/>
    <property type="match status" value="1"/>
</dbReference>
<dbReference type="GO" id="GO:0006334">
    <property type="term" value="P:nucleosome assembly"/>
    <property type="evidence" value="ECO:0007669"/>
    <property type="project" value="InterPro"/>
</dbReference>
<gene>
    <name evidence="5" type="ORF">TSOC_002841</name>
</gene>
<dbReference type="EMBL" id="PGGS01000056">
    <property type="protein sequence ID" value="PNH10433.1"/>
    <property type="molecule type" value="Genomic_DNA"/>
</dbReference>
<evidence type="ECO:0000313" key="5">
    <source>
        <dbReference type="EMBL" id="PNH10433.1"/>
    </source>
</evidence>
<proteinExistence type="inferred from homology"/>
<keyword evidence="6" id="KW-1185">Reference proteome</keyword>
<dbReference type="InterPro" id="IPR037231">
    <property type="entry name" value="NAP-like_sf"/>
</dbReference>
<reference evidence="5 6" key="1">
    <citation type="journal article" date="2017" name="Mol. Biol. Evol.">
        <title>The 4-celled Tetrabaena socialis nuclear genome reveals the essential components for genetic control of cell number at the origin of multicellularity in the volvocine lineage.</title>
        <authorList>
            <person name="Featherston J."/>
            <person name="Arakaki Y."/>
            <person name="Hanschen E.R."/>
            <person name="Ferris P.J."/>
            <person name="Michod R.E."/>
            <person name="Olson B.J.S.C."/>
            <person name="Nozaki H."/>
            <person name="Durand P.M."/>
        </authorList>
    </citation>
    <scope>NUCLEOTIDE SEQUENCE [LARGE SCALE GENOMIC DNA]</scope>
    <source>
        <strain evidence="5 6">NIES-571</strain>
    </source>
</reference>
<dbReference type="Proteomes" id="UP000236333">
    <property type="component" value="Unassembled WGS sequence"/>
</dbReference>
<protein>
    <submittedName>
        <fullName evidence="5">Protein SET</fullName>
    </submittedName>
</protein>
<dbReference type="GO" id="GO:0005634">
    <property type="term" value="C:nucleus"/>
    <property type="evidence" value="ECO:0007669"/>
    <property type="project" value="InterPro"/>
</dbReference>
<dbReference type="GO" id="GO:0042393">
    <property type="term" value="F:histone binding"/>
    <property type="evidence" value="ECO:0007669"/>
    <property type="project" value="UniProtKB-ARBA"/>
</dbReference>
<keyword evidence="2" id="KW-0143">Chaperone</keyword>
<comment type="similarity">
    <text evidence="1 3">Belongs to the nucleosome assembly protein (NAP) family.</text>
</comment>